<evidence type="ECO:0000256" key="4">
    <source>
        <dbReference type="ARBA" id="ARBA00022989"/>
    </source>
</evidence>
<feature type="transmembrane region" description="Helical" evidence="6">
    <location>
        <begin position="36"/>
        <end position="61"/>
    </location>
</feature>
<dbReference type="GO" id="GO:0005886">
    <property type="term" value="C:plasma membrane"/>
    <property type="evidence" value="ECO:0007669"/>
    <property type="project" value="UniProtKB-SubCell"/>
</dbReference>
<keyword evidence="4 6" id="KW-1133">Transmembrane helix</keyword>
<dbReference type="AlphaFoldDB" id="A0A0R2FL09"/>
<keyword evidence="10" id="KW-1185">Reference proteome</keyword>
<dbReference type="EMBL" id="JQAZ01000003">
    <property type="protein sequence ID" value="KRN31986.1"/>
    <property type="molecule type" value="Genomic_DNA"/>
</dbReference>
<accession>A0A0R2FL09</accession>
<reference evidence="10 11" key="1">
    <citation type="journal article" date="2015" name="Genome Announc.">
        <title>Expanding the biotechnology potential of lactobacilli through comparative genomics of 213 strains and associated genera.</title>
        <authorList>
            <person name="Sun Z."/>
            <person name="Harris H.M."/>
            <person name="McCann A."/>
            <person name="Guo C."/>
            <person name="Argimon S."/>
            <person name="Zhang W."/>
            <person name="Yang X."/>
            <person name="Jeffery I.B."/>
            <person name="Cooney J.C."/>
            <person name="Kagawa T.F."/>
            <person name="Liu W."/>
            <person name="Song Y."/>
            <person name="Salvetti E."/>
            <person name="Wrobel A."/>
            <person name="Rasinkangas P."/>
            <person name="Parkhill J."/>
            <person name="Rea M.C."/>
            <person name="O'Sullivan O."/>
            <person name="Ritari J."/>
            <person name="Douillard F.P."/>
            <person name="Paul Ross R."/>
            <person name="Yang R."/>
            <person name="Briner A.E."/>
            <person name="Felis G.E."/>
            <person name="de Vos W.M."/>
            <person name="Barrangou R."/>
            <person name="Klaenhammer T.R."/>
            <person name="Caufield P.W."/>
            <person name="Cui Y."/>
            <person name="Zhang H."/>
            <person name="O'Toole P.W."/>
        </authorList>
    </citation>
    <scope>NUCLEOTIDE SEQUENCE [LARGE SCALE GENOMIC DNA]</scope>
    <source>
        <strain evidence="8 11">ATCC BAA-66</strain>
        <strain evidence="9 10">DSM 13344</strain>
    </source>
</reference>
<proteinExistence type="predicted"/>
<dbReference type="PANTHER" id="PTHR33885">
    <property type="entry name" value="PHAGE SHOCK PROTEIN C"/>
    <property type="match status" value="1"/>
</dbReference>
<evidence type="ECO:0000256" key="1">
    <source>
        <dbReference type="ARBA" id="ARBA00004162"/>
    </source>
</evidence>
<keyword evidence="5 6" id="KW-0472">Membrane</keyword>
<dbReference type="PANTHER" id="PTHR33885:SF3">
    <property type="entry name" value="PHAGE SHOCK PROTEIN C"/>
    <property type="match status" value="1"/>
</dbReference>
<comment type="caution">
    <text evidence="8">The sequence shown here is derived from an EMBL/GenBank/DDBJ whole genome shotgun (WGS) entry which is preliminary data.</text>
</comment>
<evidence type="ECO:0000256" key="6">
    <source>
        <dbReference type="SAM" id="Phobius"/>
    </source>
</evidence>
<evidence type="ECO:0000256" key="5">
    <source>
        <dbReference type="ARBA" id="ARBA00023136"/>
    </source>
</evidence>
<keyword evidence="2" id="KW-1003">Cell membrane</keyword>
<evidence type="ECO:0000259" key="7">
    <source>
        <dbReference type="Pfam" id="PF04024"/>
    </source>
</evidence>
<dbReference type="RefSeq" id="WP_057769441.1">
    <property type="nucleotide sequence ID" value="NZ_JQAT01000003.1"/>
</dbReference>
<evidence type="ECO:0000313" key="9">
    <source>
        <dbReference type="EMBL" id="KRN31986.1"/>
    </source>
</evidence>
<evidence type="ECO:0000313" key="11">
    <source>
        <dbReference type="Proteomes" id="UP000051751"/>
    </source>
</evidence>
<dbReference type="Proteomes" id="UP000051751">
    <property type="component" value="Unassembled WGS sequence"/>
</dbReference>
<evidence type="ECO:0000313" key="8">
    <source>
        <dbReference type="EMBL" id="KRN28486.1"/>
    </source>
</evidence>
<protein>
    <recommendedName>
        <fullName evidence="7">Phage shock protein PspC N-terminal domain-containing protein</fullName>
    </recommendedName>
</protein>
<gene>
    <name evidence="8" type="ORF">IV38_GL001488</name>
    <name evidence="9" type="ORF">IV40_GL001274</name>
</gene>
<name>A0A0R2FL09_9LACO</name>
<evidence type="ECO:0000256" key="2">
    <source>
        <dbReference type="ARBA" id="ARBA00022475"/>
    </source>
</evidence>
<dbReference type="EMBL" id="JQAT01000003">
    <property type="protein sequence ID" value="KRN28486.1"/>
    <property type="molecule type" value="Genomic_DNA"/>
</dbReference>
<dbReference type="InterPro" id="IPR007168">
    <property type="entry name" value="Phageshock_PspC_N"/>
</dbReference>
<feature type="domain" description="Phage shock protein PspC N-terminal" evidence="7">
    <location>
        <begin position="6"/>
        <end position="63"/>
    </location>
</feature>
<comment type="subcellular location">
    <subcellularLocation>
        <location evidence="1">Cell membrane</location>
        <topology evidence="1">Single-pass membrane protein</topology>
    </subcellularLocation>
</comment>
<dbReference type="Pfam" id="PF04024">
    <property type="entry name" value="PspC"/>
    <property type="match status" value="1"/>
</dbReference>
<dbReference type="OrthoDB" id="9815286at2"/>
<dbReference type="PATRIC" id="fig|81857.3.peg.1496"/>
<evidence type="ECO:0000256" key="3">
    <source>
        <dbReference type="ARBA" id="ARBA00022692"/>
    </source>
</evidence>
<sequence>MNQQPKRLTKSNNKVLSGVLGGIADYFNIDPTIVRVIFVLISFFTTVFPGILIYIILAIVMPDAPSNNSTTFEEHDNHSDWGDF</sequence>
<evidence type="ECO:0000313" key="10">
    <source>
        <dbReference type="Proteomes" id="UP000051645"/>
    </source>
</evidence>
<dbReference type="Proteomes" id="UP000051645">
    <property type="component" value="Unassembled WGS sequence"/>
</dbReference>
<keyword evidence="3 6" id="KW-0812">Transmembrane</keyword>
<dbReference type="STRING" id="81857.IV38_GL001488"/>
<dbReference type="InterPro" id="IPR052027">
    <property type="entry name" value="PspC"/>
</dbReference>
<organism evidence="8 11">
    <name type="scientific">Lactobacillus selangorensis</name>
    <dbReference type="NCBI Taxonomy" id="81857"/>
    <lineage>
        <taxon>Bacteria</taxon>
        <taxon>Bacillati</taxon>
        <taxon>Bacillota</taxon>
        <taxon>Bacilli</taxon>
        <taxon>Lactobacillales</taxon>
        <taxon>Lactobacillaceae</taxon>
        <taxon>Lactobacillus</taxon>
    </lineage>
</organism>